<feature type="compositionally biased region" description="Acidic residues" evidence="1">
    <location>
        <begin position="1"/>
        <end position="12"/>
    </location>
</feature>
<feature type="non-terminal residue" evidence="2">
    <location>
        <position position="1"/>
    </location>
</feature>
<evidence type="ECO:0000256" key="1">
    <source>
        <dbReference type="SAM" id="MobiDB-lite"/>
    </source>
</evidence>
<feature type="region of interest" description="Disordered" evidence="1">
    <location>
        <begin position="1"/>
        <end position="36"/>
    </location>
</feature>
<organism evidence="2 3">
    <name type="scientific">Rotaria sordida</name>
    <dbReference type="NCBI Taxonomy" id="392033"/>
    <lineage>
        <taxon>Eukaryota</taxon>
        <taxon>Metazoa</taxon>
        <taxon>Spiralia</taxon>
        <taxon>Gnathifera</taxon>
        <taxon>Rotifera</taxon>
        <taxon>Eurotatoria</taxon>
        <taxon>Bdelloidea</taxon>
        <taxon>Philodinida</taxon>
        <taxon>Philodinidae</taxon>
        <taxon>Rotaria</taxon>
    </lineage>
</organism>
<evidence type="ECO:0000313" key="2">
    <source>
        <dbReference type="EMBL" id="CAF4367993.1"/>
    </source>
</evidence>
<gene>
    <name evidence="2" type="ORF">FNK824_LOCUS42894</name>
</gene>
<accession>A0A820M5F4</accession>
<sequence>MIDEQADMDIDDSQGSFNYDNLVSGSDNQQNSPMDDDYVRLEQEDAKLKLNQVFDRNTKQVANAVDETYFKLKEFSNILLPRSRHNNEPRTLSSLDL</sequence>
<evidence type="ECO:0000313" key="3">
    <source>
        <dbReference type="Proteomes" id="UP000663874"/>
    </source>
</evidence>
<protein>
    <submittedName>
        <fullName evidence="2">Uncharacterized protein</fullName>
    </submittedName>
</protein>
<proteinExistence type="predicted"/>
<dbReference type="AlphaFoldDB" id="A0A820M5F4"/>
<dbReference type="Proteomes" id="UP000663874">
    <property type="component" value="Unassembled WGS sequence"/>
</dbReference>
<dbReference type="EMBL" id="CAJOBE010054622">
    <property type="protein sequence ID" value="CAF4367993.1"/>
    <property type="molecule type" value="Genomic_DNA"/>
</dbReference>
<feature type="compositionally biased region" description="Polar residues" evidence="1">
    <location>
        <begin position="13"/>
        <end position="33"/>
    </location>
</feature>
<comment type="caution">
    <text evidence="2">The sequence shown here is derived from an EMBL/GenBank/DDBJ whole genome shotgun (WGS) entry which is preliminary data.</text>
</comment>
<name>A0A820M5F4_9BILA</name>
<reference evidence="2" key="1">
    <citation type="submission" date="2021-02" db="EMBL/GenBank/DDBJ databases">
        <authorList>
            <person name="Nowell W R."/>
        </authorList>
    </citation>
    <scope>NUCLEOTIDE SEQUENCE</scope>
</reference>